<gene>
    <name evidence="2" type="ORF">Tco_0926422</name>
</gene>
<dbReference type="Proteomes" id="UP001151760">
    <property type="component" value="Unassembled WGS sequence"/>
</dbReference>
<keyword evidence="2" id="KW-0695">RNA-directed DNA polymerase</keyword>
<proteinExistence type="predicted"/>
<evidence type="ECO:0000313" key="3">
    <source>
        <dbReference type="Proteomes" id="UP001151760"/>
    </source>
</evidence>
<keyword evidence="2" id="KW-0808">Transferase</keyword>
<keyword evidence="3" id="KW-1185">Reference proteome</keyword>
<accession>A0ABQ5DBR5</accession>
<dbReference type="PANTHER" id="PTHR33116">
    <property type="entry name" value="REVERSE TRANSCRIPTASE ZINC-BINDING DOMAIN-CONTAINING PROTEIN-RELATED-RELATED"/>
    <property type="match status" value="1"/>
</dbReference>
<name>A0ABQ5DBR5_9ASTR</name>
<reference evidence="2" key="2">
    <citation type="submission" date="2022-01" db="EMBL/GenBank/DDBJ databases">
        <authorList>
            <person name="Yamashiro T."/>
            <person name="Shiraishi A."/>
            <person name="Satake H."/>
            <person name="Nakayama K."/>
        </authorList>
    </citation>
    <scope>NUCLEOTIDE SEQUENCE</scope>
</reference>
<reference evidence="2" key="1">
    <citation type="journal article" date="2022" name="Int. J. Mol. Sci.">
        <title>Draft Genome of Tanacetum Coccineum: Genomic Comparison of Closely Related Tanacetum-Family Plants.</title>
        <authorList>
            <person name="Yamashiro T."/>
            <person name="Shiraishi A."/>
            <person name="Nakayama K."/>
            <person name="Satake H."/>
        </authorList>
    </citation>
    <scope>NUCLEOTIDE SEQUENCE</scope>
</reference>
<protein>
    <submittedName>
        <fullName evidence="2">RNA-directed DNA polymerase, eukaryota, reverse transcriptase zinc-binding domain protein</fullName>
    </submittedName>
</protein>
<dbReference type="EMBL" id="BQNB010015098">
    <property type="protein sequence ID" value="GJT36003.1"/>
    <property type="molecule type" value="Genomic_DNA"/>
</dbReference>
<organism evidence="2 3">
    <name type="scientific">Tanacetum coccineum</name>
    <dbReference type="NCBI Taxonomy" id="301880"/>
    <lineage>
        <taxon>Eukaryota</taxon>
        <taxon>Viridiplantae</taxon>
        <taxon>Streptophyta</taxon>
        <taxon>Embryophyta</taxon>
        <taxon>Tracheophyta</taxon>
        <taxon>Spermatophyta</taxon>
        <taxon>Magnoliopsida</taxon>
        <taxon>eudicotyledons</taxon>
        <taxon>Gunneridae</taxon>
        <taxon>Pentapetalae</taxon>
        <taxon>asterids</taxon>
        <taxon>campanulids</taxon>
        <taxon>Asterales</taxon>
        <taxon>Asteraceae</taxon>
        <taxon>Asteroideae</taxon>
        <taxon>Anthemideae</taxon>
        <taxon>Anthemidinae</taxon>
        <taxon>Tanacetum</taxon>
    </lineage>
</organism>
<dbReference type="PANTHER" id="PTHR33116:SF78">
    <property type="entry name" value="OS12G0587133 PROTEIN"/>
    <property type="match status" value="1"/>
</dbReference>
<feature type="domain" description="Reverse transcriptase zinc-binding" evidence="1">
    <location>
        <begin position="299"/>
        <end position="346"/>
    </location>
</feature>
<evidence type="ECO:0000259" key="1">
    <source>
        <dbReference type="Pfam" id="PF13966"/>
    </source>
</evidence>
<evidence type="ECO:0000313" key="2">
    <source>
        <dbReference type="EMBL" id="GJT36003.1"/>
    </source>
</evidence>
<keyword evidence="2" id="KW-0548">Nucleotidyltransferase</keyword>
<sequence>MILKCFQDAFGLRVNLAKSKLYGIGVNSEDVNRAAVILNYVYDALSFIYLGLPVGMKMNRVERWSEVIDRFTNRISSWKSKILSIGGRMTLTKAVLGSLPLFYFSISRAPLKVLQNLEKIRSRFFWGFKEGSKGISWVKWSKVCSNKSVGGLGVGSLKSMNLGLLGKWRWRAGLKKGIWDDIISSFVAIDDTGVAFSHSFIKKVSDGDTTLFWEDSWVAHGPCLKLRFPRLYALETNKEAKVKDRWMMSNGNGSSSWNWRSQPRGRALDELNSIHNLLNGAQITAGSPDRWFWNYDSKAAIDRVPTYPNLARRGVALASTICPLCKMEEKSVSHWFITCSFSNSIWKKLESWWKITLPPAFDLNAIARNTVVSGGGYSSIAKAFHGVCFILIWSIWKWRNCYVHASEDQKPNILAEDIFSQAQRYSLLWIANRSSMATNDWGAWIANPSRFIS</sequence>
<comment type="caution">
    <text evidence="2">The sequence shown here is derived from an EMBL/GenBank/DDBJ whole genome shotgun (WGS) entry which is preliminary data.</text>
</comment>
<dbReference type="InterPro" id="IPR026960">
    <property type="entry name" value="RVT-Znf"/>
</dbReference>
<dbReference type="Pfam" id="PF13966">
    <property type="entry name" value="zf-RVT"/>
    <property type="match status" value="1"/>
</dbReference>
<dbReference type="GO" id="GO:0003964">
    <property type="term" value="F:RNA-directed DNA polymerase activity"/>
    <property type="evidence" value="ECO:0007669"/>
    <property type="project" value="UniProtKB-KW"/>
</dbReference>